<evidence type="ECO:0000256" key="2">
    <source>
        <dbReference type="ARBA" id="ARBA00022676"/>
    </source>
</evidence>
<evidence type="ECO:0000256" key="3">
    <source>
        <dbReference type="ARBA" id="ARBA00022679"/>
    </source>
</evidence>
<dbReference type="SUPFAM" id="SSF53448">
    <property type="entry name" value="Nucleotide-diphospho-sugar transferases"/>
    <property type="match status" value="1"/>
</dbReference>
<keyword evidence="4" id="KW-1133">Transmembrane helix</keyword>
<accession>A0A7X2MX33</accession>
<feature type="transmembrane region" description="Helical" evidence="4">
    <location>
        <begin position="288"/>
        <end position="309"/>
    </location>
</feature>
<dbReference type="Pfam" id="PF13641">
    <property type="entry name" value="Glyco_tranf_2_3"/>
    <property type="match status" value="1"/>
</dbReference>
<dbReference type="CDD" id="cd06438">
    <property type="entry name" value="EpsO_like"/>
    <property type="match status" value="1"/>
</dbReference>
<keyword evidence="2" id="KW-0328">Glycosyltransferase</keyword>
<dbReference type="AlphaFoldDB" id="A0A7X2MX33"/>
<dbReference type="PANTHER" id="PTHR43630">
    <property type="entry name" value="POLY-BETA-1,6-N-ACETYL-D-GLUCOSAMINE SYNTHASE"/>
    <property type="match status" value="1"/>
</dbReference>
<keyword evidence="3 5" id="KW-0808">Transferase</keyword>
<sequence length="401" mass="45991">MYYLIISLFGIIRRKHKEKVVPQKSFALIVAAHNEESVIKEVVNSLYNLDYPKDLYDVFVIADNCTDNTADVAEKAGANVYRRYDKNKRGKGFALEWMFNKIFKMDKKYDAVAIFDADNLVAKDFLNEMNRELLKGYKVVQGYLDSKNPFDTWITACYSASFWTSNRMIQLARNKLGLSNQLGGTGFCVEVEILRELGWGATCLTEDLEFTCKLVLNGYKVGWAHEAVIYDEKPLTLAQSWNQRKRWMQGFADVSSRYFFKLMKRAFTKFDFVAFDCALYSIQPIMNILIGLSTIITVVSYCMSTPQFITNAVNVIKNGNISFTLAGVSVLSVLLILYTPFLFYLDKKLNIKSILSLIILPVFTLTWFPISIQGILNKNDVEWSHTKHTRSMSIDELEKVN</sequence>
<keyword evidence="4" id="KW-0812">Transmembrane</keyword>
<keyword evidence="4" id="KW-0472">Membrane</keyword>
<dbReference type="PANTHER" id="PTHR43630:SF1">
    <property type="entry name" value="POLY-BETA-1,6-N-ACETYL-D-GLUCOSAMINE SYNTHASE"/>
    <property type="match status" value="1"/>
</dbReference>
<dbReference type="EMBL" id="VULX01000001">
    <property type="protein sequence ID" value="MSR90215.1"/>
    <property type="molecule type" value="Genomic_DNA"/>
</dbReference>
<protein>
    <submittedName>
        <fullName evidence="5">Glycosyltransferase</fullName>
    </submittedName>
</protein>
<feature type="transmembrane region" description="Helical" evidence="4">
    <location>
        <begin position="357"/>
        <end position="376"/>
    </location>
</feature>
<keyword evidence="6" id="KW-1185">Reference proteome</keyword>
<dbReference type="GO" id="GO:0016757">
    <property type="term" value="F:glycosyltransferase activity"/>
    <property type="evidence" value="ECO:0007669"/>
    <property type="project" value="UniProtKB-KW"/>
</dbReference>
<proteinExistence type="inferred from homology"/>
<dbReference type="Gene3D" id="3.90.550.10">
    <property type="entry name" value="Spore Coat Polysaccharide Biosynthesis Protein SpsA, Chain A"/>
    <property type="match status" value="1"/>
</dbReference>
<name>A0A7X2MX33_9CLOT</name>
<dbReference type="Proteomes" id="UP000460287">
    <property type="component" value="Unassembled WGS sequence"/>
</dbReference>
<gene>
    <name evidence="5" type="ORF">FYJ33_01980</name>
</gene>
<evidence type="ECO:0000256" key="4">
    <source>
        <dbReference type="SAM" id="Phobius"/>
    </source>
</evidence>
<feature type="transmembrane region" description="Helical" evidence="4">
    <location>
        <begin position="321"/>
        <end position="345"/>
    </location>
</feature>
<organism evidence="5 6">
    <name type="scientific">Inconstantimicrobium porci</name>
    <dbReference type="NCBI Taxonomy" id="2652291"/>
    <lineage>
        <taxon>Bacteria</taxon>
        <taxon>Bacillati</taxon>
        <taxon>Bacillota</taxon>
        <taxon>Clostridia</taxon>
        <taxon>Eubacteriales</taxon>
        <taxon>Clostridiaceae</taxon>
        <taxon>Inconstantimicrobium</taxon>
    </lineage>
</organism>
<evidence type="ECO:0000256" key="1">
    <source>
        <dbReference type="ARBA" id="ARBA00006739"/>
    </source>
</evidence>
<comment type="caution">
    <text evidence="5">The sequence shown here is derived from an EMBL/GenBank/DDBJ whole genome shotgun (WGS) entry which is preliminary data.</text>
</comment>
<evidence type="ECO:0000313" key="5">
    <source>
        <dbReference type="EMBL" id="MSR90215.1"/>
    </source>
</evidence>
<comment type="similarity">
    <text evidence="1">Belongs to the glycosyltransferase 2 family.</text>
</comment>
<dbReference type="InterPro" id="IPR029044">
    <property type="entry name" value="Nucleotide-diphossugar_trans"/>
</dbReference>
<reference evidence="5 6" key="1">
    <citation type="submission" date="2019-08" db="EMBL/GenBank/DDBJ databases">
        <title>In-depth cultivation of the pig gut microbiome towards novel bacterial diversity and tailored functional studies.</title>
        <authorList>
            <person name="Wylensek D."/>
            <person name="Hitch T.C.A."/>
            <person name="Clavel T."/>
        </authorList>
    </citation>
    <scope>NUCLEOTIDE SEQUENCE [LARGE SCALE GENOMIC DNA]</scope>
    <source>
        <strain evidence="5 6">WCA-383-APC-5B</strain>
    </source>
</reference>
<evidence type="ECO:0000313" key="6">
    <source>
        <dbReference type="Proteomes" id="UP000460287"/>
    </source>
</evidence>